<dbReference type="Proteomes" id="UP000078200">
    <property type="component" value="Unassembled WGS sequence"/>
</dbReference>
<evidence type="ECO:0000313" key="2">
    <source>
        <dbReference type="Proteomes" id="UP000078200"/>
    </source>
</evidence>
<name>A0A1A9UP37_GLOAU</name>
<sequence>MYTYCKPNFGYQNSQRLQLQKIKPSSGNDTARYEYNFEEVFIYQQLVLVTVPCLNGEKVCGEIKQNHIYIIKETKANLQMNIQTNAPTDDAFIYQTTAKLKFI</sequence>
<proteinExistence type="predicted"/>
<dbReference type="AlphaFoldDB" id="A0A1A9UP37"/>
<dbReference type="VEuPathDB" id="VectorBase:GAUT010886"/>
<accession>A0A1A9UP37</accession>
<evidence type="ECO:0000313" key="1">
    <source>
        <dbReference type="EnsemblMetazoa" id="GAUT010886-PA"/>
    </source>
</evidence>
<dbReference type="EnsemblMetazoa" id="GAUT010886-RA">
    <property type="protein sequence ID" value="GAUT010886-PA"/>
    <property type="gene ID" value="GAUT010886"/>
</dbReference>
<organism evidence="1 2">
    <name type="scientific">Glossina austeni</name>
    <name type="common">Savannah tsetse fly</name>
    <dbReference type="NCBI Taxonomy" id="7395"/>
    <lineage>
        <taxon>Eukaryota</taxon>
        <taxon>Metazoa</taxon>
        <taxon>Ecdysozoa</taxon>
        <taxon>Arthropoda</taxon>
        <taxon>Hexapoda</taxon>
        <taxon>Insecta</taxon>
        <taxon>Pterygota</taxon>
        <taxon>Neoptera</taxon>
        <taxon>Endopterygota</taxon>
        <taxon>Diptera</taxon>
        <taxon>Brachycera</taxon>
        <taxon>Muscomorpha</taxon>
        <taxon>Hippoboscoidea</taxon>
        <taxon>Glossinidae</taxon>
        <taxon>Glossina</taxon>
    </lineage>
</organism>
<protein>
    <submittedName>
        <fullName evidence="1">Uncharacterized protein</fullName>
    </submittedName>
</protein>
<keyword evidence="2" id="KW-1185">Reference proteome</keyword>
<reference evidence="1" key="1">
    <citation type="submission" date="2020-05" db="UniProtKB">
        <authorList>
            <consortium name="EnsemblMetazoa"/>
        </authorList>
    </citation>
    <scope>IDENTIFICATION</scope>
    <source>
        <strain evidence="1">TTRI</strain>
    </source>
</reference>